<dbReference type="GO" id="GO:0016791">
    <property type="term" value="F:phosphatase activity"/>
    <property type="evidence" value="ECO:0007669"/>
    <property type="project" value="TreeGrafter"/>
</dbReference>
<dbReference type="Pfam" id="PF07228">
    <property type="entry name" value="SpoIIE"/>
    <property type="match status" value="1"/>
</dbReference>
<evidence type="ECO:0000313" key="6">
    <source>
        <dbReference type="Proteomes" id="UP000199502"/>
    </source>
</evidence>
<dbReference type="InterPro" id="IPR052016">
    <property type="entry name" value="Bact_Sigma-Reg"/>
</dbReference>
<name>A0A1G5G7C8_9RHOB</name>
<keyword evidence="2" id="KW-0597">Phosphoprotein</keyword>
<evidence type="ECO:0000256" key="2">
    <source>
        <dbReference type="PROSITE-ProRule" id="PRU00169"/>
    </source>
</evidence>
<dbReference type="InterPro" id="IPR001932">
    <property type="entry name" value="PPM-type_phosphatase-like_dom"/>
</dbReference>
<dbReference type="RefSeq" id="WP_090742315.1">
    <property type="nucleotide sequence ID" value="NZ_FMVT01000005.1"/>
</dbReference>
<dbReference type="OrthoDB" id="9811749at2"/>
<dbReference type="AlphaFoldDB" id="A0A1G5G7C8"/>
<dbReference type="SUPFAM" id="SSF81606">
    <property type="entry name" value="PP2C-like"/>
    <property type="match status" value="1"/>
</dbReference>
<proteinExistence type="predicted"/>
<dbReference type="SMART" id="SM00448">
    <property type="entry name" value="REC"/>
    <property type="match status" value="1"/>
</dbReference>
<evidence type="ECO:0000313" key="5">
    <source>
        <dbReference type="EMBL" id="SCY47413.1"/>
    </source>
</evidence>
<dbReference type="SMART" id="SM00331">
    <property type="entry name" value="PP2C_SIG"/>
    <property type="match status" value="1"/>
</dbReference>
<dbReference type="EMBL" id="FMVT01000005">
    <property type="protein sequence ID" value="SCY47413.1"/>
    <property type="molecule type" value="Genomic_DNA"/>
</dbReference>
<organism evidence="5 6">
    <name type="scientific">Paracoccus tibetensis</name>
    <dbReference type="NCBI Taxonomy" id="336292"/>
    <lineage>
        <taxon>Bacteria</taxon>
        <taxon>Pseudomonadati</taxon>
        <taxon>Pseudomonadota</taxon>
        <taxon>Alphaproteobacteria</taxon>
        <taxon>Rhodobacterales</taxon>
        <taxon>Paracoccaceae</taxon>
        <taxon>Paracoccus</taxon>
    </lineage>
</organism>
<dbReference type="STRING" id="336292.SAMN05660710_01642"/>
<dbReference type="Gene3D" id="3.60.40.10">
    <property type="entry name" value="PPM-type phosphatase domain"/>
    <property type="match status" value="1"/>
</dbReference>
<dbReference type="InterPro" id="IPR011006">
    <property type="entry name" value="CheY-like_superfamily"/>
</dbReference>
<reference evidence="5 6" key="1">
    <citation type="submission" date="2016-10" db="EMBL/GenBank/DDBJ databases">
        <authorList>
            <person name="de Groot N.N."/>
        </authorList>
    </citation>
    <scope>NUCLEOTIDE SEQUENCE [LARGE SCALE GENOMIC DNA]</scope>
    <source>
        <strain evidence="5 6">CGMCC 1.8925</strain>
    </source>
</reference>
<dbReference type="PANTHER" id="PTHR43156:SF2">
    <property type="entry name" value="STAGE II SPORULATION PROTEIN E"/>
    <property type="match status" value="1"/>
</dbReference>
<dbReference type="Pfam" id="PF00072">
    <property type="entry name" value="Response_reg"/>
    <property type="match status" value="1"/>
</dbReference>
<sequence>MQPANRPAPLAIDAPPPCRRRVLIVEDSAAQRRLLSILLARQGYHVLEAERGDLALAMCREEEPDLVLADWLLPDMTGIALCQQFRALPRQNYGYFVLLTSNSADNDIVAAIEAGADDFLAKPVAAQELLGRVSSGERIMRIEEELRASNAQLKTALDRLRQTQEALDRDLREARKLQQGLVRERSGQFGQFEVSLLLRPAGHIGGDLVGFFAISGERIGFYALDVAGHGVTAALLTAQLSVHLSGSSDQNVALRGAQAGQDAVSPMDLAHFFNNMMLEEMSTDSYFTMIYGDLNHATGELRMVQAGHPHPVLQRQDGTMEQLGKGGMPIGVFERPVFDAIATQLAPGDRLLVMSDGITEASAPGGRQLGDEGVEAIMRTNAFLHGHAFLESMAWSISNYCRGERPDDMSAIMIEYRGEAQLVAFPQGPDGRSRAP</sequence>
<dbReference type="PANTHER" id="PTHR43156">
    <property type="entry name" value="STAGE II SPORULATION PROTEIN E-RELATED"/>
    <property type="match status" value="1"/>
</dbReference>
<keyword evidence="3" id="KW-0175">Coiled coil</keyword>
<evidence type="ECO:0000259" key="4">
    <source>
        <dbReference type="PROSITE" id="PS50110"/>
    </source>
</evidence>
<dbReference type="InterPro" id="IPR001789">
    <property type="entry name" value="Sig_transdc_resp-reg_receiver"/>
</dbReference>
<dbReference type="Gene3D" id="3.40.50.2300">
    <property type="match status" value="1"/>
</dbReference>
<evidence type="ECO:0000256" key="3">
    <source>
        <dbReference type="SAM" id="Coils"/>
    </source>
</evidence>
<dbReference type="GO" id="GO:0000160">
    <property type="term" value="P:phosphorelay signal transduction system"/>
    <property type="evidence" value="ECO:0007669"/>
    <property type="project" value="InterPro"/>
</dbReference>
<dbReference type="PROSITE" id="PS50110">
    <property type="entry name" value="RESPONSE_REGULATORY"/>
    <property type="match status" value="1"/>
</dbReference>
<protein>
    <submittedName>
        <fullName evidence="5">Serine phosphatase RsbU, regulator of sigma subunit</fullName>
    </submittedName>
</protein>
<keyword evidence="1" id="KW-0378">Hydrolase</keyword>
<dbReference type="SUPFAM" id="SSF52172">
    <property type="entry name" value="CheY-like"/>
    <property type="match status" value="1"/>
</dbReference>
<evidence type="ECO:0000256" key="1">
    <source>
        <dbReference type="ARBA" id="ARBA00022801"/>
    </source>
</evidence>
<accession>A0A1G5G7C8</accession>
<keyword evidence="6" id="KW-1185">Reference proteome</keyword>
<dbReference type="Proteomes" id="UP000199502">
    <property type="component" value="Unassembled WGS sequence"/>
</dbReference>
<dbReference type="InterPro" id="IPR036457">
    <property type="entry name" value="PPM-type-like_dom_sf"/>
</dbReference>
<dbReference type="CDD" id="cd17574">
    <property type="entry name" value="REC_OmpR"/>
    <property type="match status" value="1"/>
</dbReference>
<feature type="modified residue" description="4-aspartylphosphate" evidence="2">
    <location>
        <position position="70"/>
    </location>
</feature>
<feature type="coiled-coil region" evidence="3">
    <location>
        <begin position="139"/>
        <end position="180"/>
    </location>
</feature>
<gene>
    <name evidence="5" type="ORF">SAMN05660710_01642</name>
</gene>
<feature type="domain" description="Response regulatory" evidence="4">
    <location>
        <begin position="21"/>
        <end position="137"/>
    </location>
</feature>